<gene>
    <name evidence="1" type="ORF">PGTUg99_031750</name>
</gene>
<comment type="caution">
    <text evidence="1">The sequence shown here is derived from an EMBL/GenBank/DDBJ whole genome shotgun (WGS) entry which is preliminary data.</text>
</comment>
<proteinExistence type="predicted"/>
<name>A0A5B0RUW4_PUCGR</name>
<sequence length="150" mass="16294">MLKMCSCGLAEFADNSAAWWNAERDGSLDAEPNPTTGSAAAPLHLLWARLLHDAEPWCCLVNIKDPLMPTGPSHSPSFSPFPHSPALPTHNHLDPLPASIRTSAIEITGTFSTSYNNFRAAITFSFIYIGMQKPPPAHHPPSNNFDKSTS</sequence>
<evidence type="ECO:0000313" key="2">
    <source>
        <dbReference type="Proteomes" id="UP000325313"/>
    </source>
</evidence>
<reference evidence="1 2" key="1">
    <citation type="submission" date="2019-05" db="EMBL/GenBank/DDBJ databases">
        <title>Emergence of the Ug99 lineage of the wheat stem rust pathogen through somatic hybridization.</title>
        <authorList>
            <person name="Li F."/>
            <person name="Upadhyaya N.M."/>
            <person name="Sperschneider J."/>
            <person name="Matny O."/>
            <person name="Nguyen-Phuc H."/>
            <person name="Mago R."/>
            <person name="Raley C."/>
            <person name="Miller M.E."/>
            <person name="Silverstein K.A.T."/>
            <person name="Henningsen E."/>
            <person name="Hirsch C.D."/>
            <person name="Visser B."/>
            <person name="Pretorius Z.A."/>
            <person name="Steffenson B.J."/>
            <person name="Schwessinger B."/>
            <person name="Dodds P.N."/>
            <person name="Figueroa M."/>
        </authorList>
    </citation>
    <scope>NUCLEOTIDE SEQUENCE [LARGE SCALE GENOMIC DNA]</scope>
    <source>
        <strain evidence="1 2">Ug99</strain>
    </source>
</reference>
<organism evidence="1 2">
    <name type="scientific">Puccinia graminis f. sp. tritici</name>
    <dbReference type="NCBI Taxonomy" id="56615"/>
    <lineage>
        <taxon>Eukaryota</taxon>
        <taxon>Fungi</taxon>
        <taxon>Dikarya</taxon>
        <taxon>Basidiomycota</taxon>
        <taxon>Pucciniomycotina</taxon>
        <taxon>Pucciniomycetes</taxon>
        <taxon>Pucciniales</taxon>
        <taxon>Pucciniaceae</taxon>
        <taxon>Puccinia</taxon>
    </lineage>
</organism>
<dbReference type="EMBL" id="VDEP01000137">
    <property type="protein sequence ID" value="KAA1129387.1"/>
    <property type="molecule type" value="Genomic_DNA"/>
</dbReference>
<dbReference type="AlphaFoldDB" id="A0A5B0RUW4"/>
<protein>
    <submittedName>
        <fullName evidence="1">Uncharacterized protein</fullName>
    </submittedName>
</protein>
<accession>A0A5B0RUW4</accession>
<evidence type="ECO:0000313" key="1">
    <source>
        <dbReference type="EMBL" id="KAA1129387.1"/>
    </source>
</evidence>
<dbReference type="Proteomes" id="UP000325313">
    <property type="component" value="Unassembled WGS sequence"/>
</dbReference>